<protein>
    <submittedName>
        <fullName evidence="1">Uncharacterized protein</fullName>
    </submittedName>
</protein>
<reference evidence="1 2" key="1">
    <citation type="submission" date="2011-11" db="EMBL/GenBank/DDBJ databases">
        <title>Complete sequence of Spirochaeta sp. grapes.</title>
        <authorList>
            <consortium name="US DOE Joint Genome Institute"/>
            <person name="Lucas S."/>
            <person name="Han J."/>
            <person name="Lapidus A."/>
            <person name="Cheng J.-F."/>
            <person name="Goodwin L."/>
            <person name="Pitluck S."/>
            <person name="Peters L."/>
            <person name="Ovchinnikova G."/>
            <person name="Munk A.C."/>
            <person name="Detter J.C."/>
            <person name="Han C."/>
            <person name="Tapia R."/>
            <person name="Land M."/>
            <person name="Hauser L."/>
            <person name="Kyrpides N."/>
            <person name="Ivanova N."/>
            <person name="Pagani I."/>
            <person name="Ritalahtilisa K."/>
            <person name="Loeffler F."/>
            <person name="Woyke T."/>
        </authorList>
    </citation>
    <scope>NUCLEOTIDE SEQUENCE [LARGE SCALE GENOMIC DNA]</scope>
    <source>
        <strain evidence="2">ATCC BAA-1885 / DSM 22778 / Grapes</strain>
    </source>
</reference>
<keyword evidence="2" id="KW-1185">Reference proteome</keyword>
<dbReference type="AlphaFoldDB" id="G8QXL5"/>
<dbReference type="HOGENOM" id="CLU_1958172_0_0_12"/>
<accession>G8QXL5</accession>
<evidence type="ECO:0000313" key="2">
    <source>
        <dbReference type="Proteomes" id="UP000005632"/>
    </source>
</evidence>
<sequence length="128" mass="14385">MDRFHKIVVLQSKLYVHTLLTQIASNRKNPLQSLFSRNNSYRSGVKTVIPQSRVYTFLSRCGCPRLSEILNIYIVTVKIKEVSLTVVPTCLHEGGKQQVIDFVVVAAVGCPPHLLHFPIHTGRHPIIG</sequence>
<dbReference type="EMBL" id="CP003155">
    <property type="protein sequence ID" value="AEV29578.1"/>
    <property type="molecule type" value="Genomic_DNA"/>
</dbReference>
<organism evidence="1 2">
    <name type="scientific">Sphaerochaeta pleomorpha (strain ATCC BAA-1885 / DSM 22778 / Grapes)</name>
    <dbReference type="NCBI Taxonomy" id="158190"/>
    <lineage>
        <taxon>Bacteria</taxon>
        <taxon>Pseudomonadati</taxon>
        <taxon>Spirochaetota</taxon>
        <taxon>Spirochaetia</taxon>
        <taxon>Spirochaetales</taxon>
        <taxon>Sphaerochaetaceae</taxon>
        <taxon>Sphaerochaeta</taxon>
    </lineage>
</organism>
<dbReference type="Proteomes" id="UP000005632">
    <property type="component" value="Chromosome"/>
</dbReference>
<dbReference type="KEGG" id="sgp:SpiGrapes_1782"/>
<dbReference type="STRING" id="158190.SpiGrapes_1782"/>
<name>G8QXL5_SPHPG</name>
<evidence type="ECO:0000313" key="1">
    <source>
        <dbReference type="EMBL" id="AEV29578.1"/>
    </source>
</evidence>
<proteinExistence type="predicted"/>
<gene>
    <name evidence="1" type="ordered locus">SpiGrapes_1782</name>
</gene>